<organism evidence="1 2">
    <name type="scientific">Bacillus badius</name>
    <dbReference type="NCBI Taxonomy" id="1455"/>
    <lineage>
        <taxon>Bacteria</taxon>
        <taxon>Bacillati</taxon>
        <taxon>Bacillota</taxon>
        <taxon>Bacilli</taxon>
        <taxon>Bacillales</taxon>
        <taxon>Bacillaceae</taxon>
        <taxon>Pseudobacillus</taxon>
    </lineage>
</organism>
<evidence type="ECO:0000313" key="1">
    <source>
        <dbReference type="EMBL" id="KIL75850.1"/>
    </source>
</evidence>
<comment type="caution">
    <text evidence="1">The sequence shown here is derived from an EMBL/GenBank/DDBJ whole genome shotgun (WGS) entry which is preliminary data.</text>
</comment>
<gene>
    <name evidence="1" type="ORF">SD77_2690</name>
</gene>
<proteinExistence type="predicted"/>
<reference evidence="1 2" key="1">
    <citation type="submission" date="2015-01" db="EMBL/GenBank/DDBJ databases">
        <title>Genome Assembly of Bacillus badius MTCC 1458.</title>
        <authorList>
            <person name="Verma A."/>
            <person name="Khatri I."/>
            <person name="Mual P."/>
            <person name="Subramanian S."/>
            <person name="Krishnamurthi S."/>
        </authorList>
    </citation>
    <scope>NUCLEOTIDE SEQUENCE [LARGE SCALE GENOMIC DNA]</scope>
    <source>
        <strain evidence="1 2">MTCC 1458</strain>
    </source>
</reference>
<dbReference type="EMBL" id="JXLP01000021">
    <property type="protein sequence ID" value="KIL75850.1"/>
    <property type="molecule type" value="Genomic_DNA"/>
</dbReference>
<dbReference type="Proteomes" id="UP000031982">
    <property type="component" value="Unassembled WGS sequence"/>
</dbReference>
<keyword evidence="2" id="KW-1185">Reference proteome</keyword>
<sequence>MTVGPRVVCEIDSIHHPKVSFSAIVQQKYHITSIYLRTLRSGQHGEGEGLDLAAWPITALLLRHF</sequence>
<accession>A0ABR5ARH1</accession>
<protein>
    <submittedName>
        <fullName evidence="1">Uncharacterized protein</fullName>
    </submittedName>
</protein>
<name>A0ABR5ARH1_BACBA</name>
<evidence type="ECO:0000313" key="2">
    <source>
        <dbReference type="Proteomes" id="UP000031982"/>
    </source>
</evidence>